<gene>
    <name evidence="2" type="ORF">SAMN02745191_1932</name>
</gene>
<protein>
    <submittedName>
        <fullName evidence="2">Prepilin-type N-terminal cleavage/methylation domain-containing protein</fullName>
    </submittedName>
</protein>
<accession>A0A1T4P8H4</accession>
<dbReference type="Proteomes" id="UP000243297">
    <property type="component" value="Unassembled WGS sequence"/>
</dbReference>
<dbReference type="Gene3D" id="3.30.700.10">
    <property type="entry name" value="Glycoprotein, Type 4 Pilin"/>
    <property type="match status" value="1"/>
</dbReference>
<dbReference type="Pfam" id="PF07963">
    <property type="entry name" value="N_methyl"/>
    <property type="match status" value="1"/>
</dbReference>
<sequence>MKKRVLLVSGFTLIELIVVIAILAVLGLLIAPKVLGAIEESQRVVCSNNLNLVHRAYLAARAKDENVSMKTVIVNADGEYFSGIAECPKYKTTYKAVYLDNVSCLDHKISTVGTLSEYDLYIMDKMDSLLENIDKCLAIQKKEDRNKCLSDATGGVIVSDNGVRNDTMRDALLALYGGTWPKLDDNILKAAGINTNGKTYYYQPFFTTGTNVEILFASENSGADKNWNSQLFFFEGTWYKSSKVTGGFLPDLANKTAAQIRELFKNQNEFTVVNY</sequence>
<dbReference type="Pfam" id="PF18223">
    <property type="entry name" value="PilJ_C"/>
    <property type="match status" value="1"/>
</dbReference>
<evidence type="ECO:0000313" key="2">
    <source>
        <dbReference type="EMBL" id="SJZ87833.1"/>
    </source>
</evidence>
<evidence type="ECO:0000313" key="3">
    <source>
        <dbReference type="Proteomes" id="UP000243297"/>
    </source>
</evidence>
<dbReference type="EMBL" id="FUWY01000005">
    <property type="protein sequence ID" value="SJZ87833.1"/>
    <property type="molecule type" value="Genomic_DNA"/>
</dbReference>
<dbReference type="AlphaFoldDB" id="A0A1T4P8H4"/>
<proteinExistence type="predicted"/>
<dbReference type="InterPro" id="IPR040599">
    <property type="entry name" value="PilJ_C"/>
</dbReference>
<dbReference type="InterPro" id="IPR045584">
    <property type="entry name" value="Pilin-like"/>
</dbReference>
<dbReference type="STRING" id="118967.SAMN02745191_1932"/>
<evidence type="ECO:0000259" key="1">
    <source>
        <dbReference type="Pfam" id="PF18223"/>
    </source>
</evidence>
<reference evidence="3" key="1">
    <citation type="submission" date="2017-02" db="EMBL/GenBank/DDBJ databases">
        <authorList>
            <person name="Varghese N."/>
            <person name="Submissions S."/>
        </authorList>
    </citation>
    <scope>NUCLEOTIDE SEQUENCE [LARGE SCALE GENOMIC DNA]</scope>
    <source>
        <strain evidence="3">ATCC 25662</strain>
    </source>
</reference>
<dbReference type="SUPFAM" id="SSF54523">
    <property type="entry name" value="Pili subunits"/>
    <property type="match status" value="1"/>
</dbReference>
<dbReference type="Gene3D" id="3.30.1690.20">
    <property type="match status" value="1"/>
</dbReference>
<keyword evidence="3" id="KW-1185">Reference proteome</keyword>
<dbReference type="InterPro" id="IPR012902">
    <property type="entry name" value="N_methyl_site"/>
</dbReference>
<dbReference type="NCBIfam" id="TIGR02532">
    <property type="entry name" value="IV_pilin_GFxxxE"/>
    <property type="match status" value="1"/>
</dbReference>
<name>A0A1T4P8H4_9FIRM</name>
<feature type="domain" description="Pilin PilJ C-terminal" evidence="1">
    <location>
        <begin position="161"/>
        <end position="243"/>
    </location>
</feature>
<dbReference type="PROSITE" id="PS00409">
    <property type="entry name" value="PROKAR_NTER_METHYL"/>
    <property type="match status" value="1"/>
</dbReference>
<dbReference type="RefSeq" id="WP_078712336.1">
    <property type="nucleotide sequence ID" value="NZ_FUWY01000005.1"/>
</dbReference>
<organism evidence="2 3">
    <name type="scientific">Anaerorhabdus furcosa</name>
    <dbReference type="NCBI Taxonomy" id="118967"/>
    <lineage>
        <taxon>Bacteria</taxon>
        <taxon>Bacillati</taxon>
        <taxon>Bacillota</taxon>
        <taxon>Erysipelotrichia</taxon>
        <taxon>Erysipelotrichales</taxon>
        <taxon>Erysipelotrichaceae</taxon>
        <taxon>Anaerorhabdus</taxon>
    </lineage>
</organism>